<keyword evidence="3" id="KW-0708">Seed storage protein</keyword>
<protein>
    <recommendedName>
        <fullName evidence="6">Bifunctional inhibitor/plant lipid transfer protein/seed storage helical domain-containing protein</fullName>
    </recommendedName>
</protein>
<gene>
    <name evidence="7" type="ORF">ILEXP_LOCUS15056</name>
    <name evidence="8" type="ORF">ILEXP_LOCUS53530</name>
</gene>
<organism evidence="8 9">
    <name type="scientific">Ilex paraguariensis</name>
    <name type="common">yerba mate</name>
    <dbReference type="NCBI Taxonomy" id="185542"/>
    <lineage>
        <taxon>Eukaryota</taxon>
        <taxon>Viridiplantae</taxon>
        <taxon>Streptophyta</taxon>
        <taxon>Embryophyta</taxon>
        <taxon>Tracheophyta</taxon>
        <taxon>Spermatophyta</taxon>
        <taxon>Magnoliopsida</taxon>
        <taxon>eudicotyledons</taxon>
        <taxon>Gunneridae</taxon>
        <taxon>Pentapetalae</taxon>
        <taxon>asterids</taxon>
        <taxon>campanulids</taxon>
        <taxon>Aquifoliales</taxon>
        <taxon>Aquifoliaceae</taxon>
        <taxon>Ilex</taxon>
    </lineage>
</organism>
<evidence type="ECO:0000256" key="5">
    <source>
        <dbReference type="SAM" id="SignalP"/>
    </source>
</evidence>
<feature type="domain" description="Bifunctional inhibitor/plant lipid transfer protein/seed storage helical" evidence="6">
    <location>
        <begin position="41"/>
        <end position="140"/>
    </location>
</feature>
<dbReference type="PANTHER" id="PTHR35496">
    <property type="entry name" value="2S SEED STORAGE PROTEIN 1-RELATED"/>
    <property type="match status" value="1"/>
</dbReference>
<dbReference type="SUPFAM" id="SSF47699">
    <property type="entry name" value="Bifunctional inhibitor/lipid-transfer protein/seed storage 2S albumin"/>
    <property type="match status" value="1"/>
</dbReference>
<evidence type="ECO:0000256" key="4">
    <source>
        <dbReference type="SAM" id="MobiDB-lite"/>
    </source>
</evidence>
<evidence type="ECO:0000256" key="3">
    <source>
        <dbReference type="ARBA" id="ARBA00023129"/>
    </source>
</evidence>
<proteinExistence type="inferred from homology"/>
<dbReference type="EMBL" id="CAUOFW020001651">
    <property type="protein sequence ID" value="CAK9147174.1"/>
    <property type="molecule type" value="Genomic_DNA"/>
</dbReference>
<keyword evidence="9" id="KW-1185">Reference proteome</keyword>
<evidence type="ECO:0000259" key="6">
    <source>
        <dbReference type="SMART" id="SM00499"/>
    </source>
</evidence>
<comment type="similarity">
    <text evidence="1">Belongs to the 2S seed storage albumins family.</text>
</comment>
<dbReference type="PANTHER" id="PTHR35496:SF4">
    <property type="entry name" value="2S SULFUR-RICH SEED STORAGE PROTEIN 2-LIKE"/>
    <property type="match status" value="1"/>
</dbReference>
<reference evidence="8 9" key="1">
    <citation type="submission" date="2024-02" db="EMBL/GenBank/DDBJ databases">
        <authorList>
            <person name="Vignale AGUSTIN F."/>
            <person name="Sosa J E."/>
            <person name="Modenutti C."/>
        </authorList>
    </citation>
    <scope>NUCLEOTIDE SEQUENCE [LARGE SCALE GENOMIC DNA]</scope>
</reference>
<dbReference type="PRINTS" id="PR00496">
    <property type="entry name" value="NAPIN"/>
</dbReference>
<evidence type="ECO:0000313" key="8">
    <source>
        <dbReference type="EMBL" id="CAK9183274.1"/>
    </source>
</evidence>
<evidence type="ECO:0000313" key="9">
    <source>
        <dbReference type="Proteomes" id="UP001642360"/>
    </source>
</evidence>
<dbReference type="AlphaFoldDB" id="A0ABC8UR68"/>
<dbReference type="Gene3D" id="1.10.110.10">
    <property type="entry name" value="Plant lipid-transfer and hydrophobic proteins"/>
    <property type="match status" value="1"/>
</dbReference>
<evidence type="ECO:0000256" key="1">
    <source>
        <dbReference type="ARBA" id="ARBA00008262"/>
    </source>
</evidence>
<name>A0ABC8UR68_9AQUA</name>
<dbReference type="InterPro" id="IPR036312">
    <property type="entry name" value="Bifun_inhib/LTP/seed_sf"/>
</dbReference>
<evidence type="ECO:0000256" key="2">
    <source>
        <dbReference type="ARBA" id="ARBA00022761"/>
    </source>
</evidence>
<accession>A0ABC8UR68</accession>
<dbReference type="EMBL" id="CAUOFW020008600">
    <property type="protein sequence ID" value="CAK9183274.1"/>
    <property type="molecule type" value="Genomic_DNA"/>
</dbReference>
<sequence>MAKLALLGALLLALLFLATASRTTITTTVVEQGNPRESQECREQIQREQQLPHCQRYLSQRSPYDLALNPREQEEQEQYLRQCCQQLQNIDEECRCEAVNEAVRQRQRQQEGGRQAEERRQMEQRAQDLPRRCNLEPQQCQIRAIWF</sequence>
<dbReference type="Proteomes" id="UP001642360">
    <property type="component" value="Unassembled WGS sequence"/>
</dbReference>
<keyword evidence="2" id="KW-0758">Storage protein</keyword>
<dbReference type="InterPro" id="IPR000617">
    <property type="entry name" value="Napin/2SS/CON"/>
</dbReference>
<dbReference type="GO" id="GO:0045735">
    <property type="term" value="F:nutrient reservoir activity"/>
    <property type="evidence" value="ECO:0007669"/>
    <property type="project" value="UniProtKB-KW"/>
</dbReference>
<feature type="region of interest" description="Disordered" evidence="4">
    <location>
        <begin position="107"/>
        <end position="128"/>
    </location>
</feature>
<feature type="signal peptide" evidence="5">
    <location>
        <begin position="1"/>
        <end position="20"/>
    </location>
</feature>
<dbReference type="Pfam" id="PF00234">
    <property type="entry name" value="Tryp_alpha_amyl"/>
    <property type="match status" value="1"/>
</dbReference>
<dbReference type="SMART" id="SM00499">
    <property type="entry name" value="AAI"/>
    <property type="match status" value="1"/>
</dbReference>
<feature type="compositionally biased region" description="Basic and acidic residues" evidence="4">
    <location>
        <begin position="108"/>
        <end position="128"/>
    </location>
</feature>
<comment type="caution">
    <text evidence="8">The sequence shown here is derived from an EMBL/GenBank/DDBJ whole genome shotgun (WGS) entry which is preliminary data.</text>
</comment>
<feature type="chain" id="PRO_5044721044" description="Bifunctional inhibitor/plant lipid transfer protein/seed storage helical domain-containing protein" evidence="5">
    <location>
        <begin position="21"/>
        <end position="147"/>
    </location>
</feature>
<evidence type="ECO:0000313" key="7">
    <source>
        <dbReference type="EMBL" id="CAK9147174.1"/>
    </source>
</evidence>
<dbReference type="InterPro" id="IPR016140">
    <property type="entry name" value="Bifunc_inhib/LTP/seed_store"/>
</dbReference>
<keyword evidence="5" id="KW-0732">Signal</keyword>
<dbReference type="CDD" id="cd00261">
    <property type="entry name" value="AAI_SS"/>
    <property type="match status" value="1"/>
</dbReference>